<evidence type="ECO:0000313" key="1">
    <source>
        <dbReference type="EMBL" id="WIM04498.1"/>
    </source>
</evidence>
<gene>
    <name evidence="1" type="ORF">OHM77_07200</name>
</gene>
<accession>A0AA49IWH5</accession>
<dbReference type="Pfam" id="PF20039">
    <property type="entry name" value="DUF6441"/>
    <property type="match status" value="1"/>
</dbReference>
<name>A0AA49IWH5_9PROT</name>
<dbReference type="EMBL" id="CP107246">
    <property type="protein sequence ID" value="WIM04498.1"/>
    <property type="molecule type" value="Genomic_DNA"/>
</dbReference>
<reference evidence="1" key="1">
    <citation type="journal article" date="2023" name="Nat. Microbiol.">
        <title>Enrichment and characterization of a nitric oxide-reducing microbial community in a continuous bioreactor.</title>
        <authorList>
            <person name="Garrido-Amador P."/>
            <person name="Stortenbeker N."/>
            <person name="Wessels H.J.C.T."/>
            <person name="Speth D.R."/>
            <person name="Garcia-Heredia I."/>
            <person name="Kartal B."/>
        </authorList>
    </citation>
    <scope>NUCLEOTIDE SEQUENCE</scope>
    <source>
        <strain evidence="1">MAG1</strain>
    </source>
</reference>
<organism evidence="1">
    <name type="scientific">Candidatus Nitricoxidivorans perseverans</name>
    <dbReference type="NCBI Taxonomy" id="2975601"/>
    <lineage>
        <taxon>Bacteria</taxon>
        <taxon>Pseudomonadati</taxon>
        <taxon>Pseudomonadota</taxon>
        <taxon>Betaproteobacteria</taxon>
        <taxon>Nitrosomonadales</taxon>
        <taxon>Sterolibacteriaceae</taxon>
        <taxon>Candidatus Nitricoxidivorans</taxon>
    </lineage>
</organism>
<sequence length="217" mass="24105">MKLSLITSGLLDPKRLDSWVPEKRRAIRKAVEAGMKTAGKEIAQAAQARMQSVFKVRKAGFLKSMRHKLYAGSPEKFPALLVGSRISWLGIHVRGGSIGGRLLIPLLPEHQRIGRKAFRRVIDGLMRAGNAFFIEKNGKVILMAENIKDNTAELRRFKRAERGRTGAKSIKRGQEIPIAVLVPSVTLRGRFDLPGLVRSQMHKLSTAILQQLNAKGL</sequence>
<dbReference type="AlphaFoldDB" id="A0AA49IWH5"/>
<dbReference type="InterPro" id="IPR045622">
    <property type="entry name" value="DUF6441"/>
</dbReference>
<dbReference type="KEGG" id="npv:OHM77_07200"/>
<protein>
    <submittedName>
        <fullName evidence="1">DUF6441 family protein</fullName>
    </submittedName>
</protein>
<proteinExistence type="predicted"/>
<dbReference type="Proteomes" id="UP001234916">
    <property type="component" value="Chromosome"/>
</dbReference>